<gene>
    <name evidence="4" type="ORF">GKO32_14950</name>
</gene>
<dbReference type="PANTHER" id="PTHR42796">
    <property type="entry name" value="FUMARYLACETOACETATE HYDROLASE DOMAIN-CONTAINING PROTEIN 2A-RELATED"/>
    <property type="match status" value="1"/>
</dbReference>
<dbReference type="InterPro" id="IPR036663">
    <property type="entry name" value="Fumarylacetoacetase_C_sf"/>
</dbReference>
<keyword evidence="4" id="KW-0413">Isomerase</keyword>
<dbReference type="RefSeq" id="WP_154757470.1">
    <property type="nucleotide sequence ID" value="NZ_WMBA01000019.1"/>
</dbReference>
<dbReference type="GO" id="GO:0016853">
    <property type="term" value="F:isomerase activity"/>
    <property type="evidence" value="ECO:0007669"/>
    <property type="project" value="UniProtKB-KW"/>
</dbReference>
<evidence type="ECO:0000259" key="3">
    <source>
        <dbReference type="Pfam" id="PF01557"/>
    </source>
</evidence>
<evidence type="ECO:0000256" key="1">
    <source>
        <dbReference type="ARBA" id="ARBA00010211"/>
    </source>
</evidence>
<comment type="similarity">
    <text evidence="1">Belongs to the FAH family.</text>
</comment>
<dbReference type="SUPFAM" id="SSF56529">
    <property type="entry name" value="FAH"/>
    <property type="match status" value="1"/>
</dbReference>
<sequence>MRFVTLRRSDGTTSAAELVDGAAKLFDAPDVGALITLRAQGREVATTGELDASGLDLAPVVTAPGKIICVGANYKAHLAEMGVDVPDHPTLFAKYSESLIGPEDDIALPAMSHAMDWEAELAYVIGTEIRRGSEAEARDAIAGYTVTNDITARDVQFRTMQWLQGKTFEGTNPLGPLLVTPDEVDHADDLEITCTVNGEVMQSARTSDMVFPPAAVVSYLSHIVTLKPGDLILGGTPSGVGHARKPPVALEARDVVVTSVESIGTLTNPCVRESSSTTGEDKSGAAA</sequence>
<dbReference type="GO" id="GO:0046872">
    <property type="term" value="F:metal ion binding"/>
    <property type="evidence" value="ECO:0007669"/>
    <property type="project" value="UniProtKB-KW"/>
</dbReference>
<dbReference type="Proteomes" id="UP000440096">
    <property type="component" value="Unassembled WGS sequence"/>
</dbReference>
<keyword evidence="5" id="KW-1185">Reference proteome</keyword>
<dbReference type="Gene3D" id="3.90.850.10">
    <property type="entry name" value="Fumarylacetoacetase-like, C-terminal domain"/>
    <property type="match status" value="1"/>
</dbReference>
<dbReference type="OrthoDB" id="9805307at2"/>
<comment type="caution">
    <text evidence="4">The sequence shown here is derived from an EMBL/GenBank/DDBJ whole genome shotgun (WGS) entry which is preliminary data.</text>
</comment>
<dbReference type="GO" id="GO:0019752">
    <property type="term" value="P:carboxylic acid metabolic process"/>
    <property type="evidence" value="ECO:0007669"/>
    <property type="project" value="UniProtKB-ARBA"/>
</dbReference>
<feature type="domain" description="Fumarylacetoacetase-like C-terminal" evidence="3">
    <location>
        <begin position="66"/>
        <end position="269"/>
    </location>
</feature>
<reference evidence="4 5" key="1">
    <citation type="submission" date="2019-11" db="EMBL/GenBank/DDBJ databases">
        <title>Draft genome of Amycolatopsis RM579.</title>
        <authorList>
            <person name="Duangmal K."/>
            <person name="Mingma R."/>
        </authorList>
    </citation>
    <scope>NUCLEOTIDE SEQUENCE [LARGE SCALE GENOMIC DNA]</scope>
    <source>
        <strain evidence="4 5">RM579</strain>
    </source>
</reference>
<evidence type="ECO:0000313" key="4">
    <source>
        <dbReference type="EMBL" id="MTD55269.1"/>
    </source>
</evidence>
<dbReference type="EMBL" id="WMBA01000019">
    <property type="protein sequence ID" value="MTD55269.1"/>
    <property type="molecule type" value="Genomic_DNA"/>
</dbReference>
<name>A0A6N7Z2S3_9PSEU</name>
<dbReference type="FunFam" id="3.90.850.10:FF:000002">
    <property type="entry name" value="2-hydroxyhepta-2,4-diene-1,7-dioate isomerase"/>
    <property type="match status" value="1"/>
</dbReference>
<dbReference type="InterPro" id="IPR051121">
    <property type="entry name" value="FAH"/>
</dbReference>
<dbReference type="Pfam" id="PF01557">
    <property type="entry name" value="FAA_hydrolase"/>
    <property type="match status" value="1"/>
</dbReference>
<accession>A0A6N7Z2S3</accession>
<evidence type="ECO:0000256" key="2">
    <source>
        <dbReference type="ARBA" id="ARBA00022723"/>
    </source>
</evidence>
<dbReference type="PANTHER" id="PTHR42796:SF4">
    <property type="entry name" value="FUMARYLACETOACETATE HYDROLASE DOMAIN-CONTAINING PROTEIN 2A"/>
    <property type="match status" value="1"/>
</dbReference>
<dbReference type="InterPro" id="IPR011234">
    <property type="entry name" value="Fumarylacetoacetase-like_C"/>
</dbReference>
<keyword evidence="2" id="KW-0479">Metal-binding</keyword>
<protein>
    <submittedName>
        <fullName evidence="4">2-hydroxyhepta-2,4-diene-1,7-dioate isomerase</fullName>
    </submittedName>
</protein>
<organism evidence="4 5">
    <name type="scientific">Amycolatopsis pithecellobii</name>
    <dbReference type="NCBI Taxonomy" id="664692"/>
    <lineage>
        <taxon>Bacteria</taxon>
        <taxon>Bacillati</taxon>
        <taxon>Actinomycetota</taxon>
        <taxon>Actinomycetes</taxon>
        <taxon>Pseudonocardiales</taxon>
        <taxon>Pseudonocardiaceae</taxon>
        <taxon>Amycolatopsis</taxon>
    </lineage>
</organism>
<proteinExistence type="inferred from homology"/>
<dbReference type="AlphaFoldDB" id="A0A6N7Z2S3"/>
<evidence type="ECO:0000313" key="5">
    <source>
        <dbReference type="Proteomes" id="UP000440096"/>
    </source>
</evidence>